<dbReference type="Proteomes" id="UP001234216">
    <property type="component" value="Unassembled WGS sequence"/>
</dbReference>
<gene>
    <name evidence="2" type="ORF">QFZ22_009610</name>
</gene>
<sequence>MSTATPRSRASVRYGPRLRGLTWLTWRQNRAAFLIGLAVAAAVAVYAAVQHQHVTEAITAQHLDACRGGTVESTQCTRDLLSFGKEYQHPLRRPLQLVPVLPFLFGVFLGGPQFAQELESGSYHTVATQSVPRLRWFAAKLGVPLAVTVIVSGLVSAAMTWWWHPVADIMGPLFPWHDWYPLYGVGPIVVGLSVLFFLLGATLGLFLRRTVAAMGTALVAGPGCSPCSNGSVRTCGRSVPPSRRTPRNLGCRTTSGCWRTVR</sequence>
<accession>A0AAW8FXX7</accession>
<feature type="transmembrane region" description="Helical" evidence="1">
    <location>
        <begin position="141"/>
        <end position="163"/>
    </location>
</feature>
<organism evidence="2 3">
    <name type="scientific">Streptomyces canus</name>
    <dbReference type="NCBI Taxonomy" id="58343"/>
    <lineage>
        <taxon>Bacteria</taxon>
        <taxon>Bacillati</taxon>
        <taxon>Actinomycetota</taxon>
        <taxon>Actinomycetes</taxon>
        <taxon>Kitasatosporales</taxon>
        <taxon>Streptomycetaceae</taxon>
        <taxon>Streptomyces</taxon>
        <taxon>Streptomyces aurantiacus group</taxon>
    </lineage>
</organism>
<protein>
    <recommendedName>
        <fullName evidence="4">ABC transporter permease</fullName>
    </recommendedName>
</protein>
<dbReference type="EMBL" id="JAUSZV010000006">
    <property type="protein sequence ID" value="MDQ0913538.1"/>
    <property type="molecule type" value="Genomic_DNA"/>
</dbReference>
<dbReference type="AlphaFoldDB" id="A0AAW8FXX7"/>
<keyword evidence="1" id="KW-0472">Membrane</keyword>
<keyword evidence="1" id="KW-1133">Transmembrane helix</keyword>
<feature type="transmembrane region" description="Helical" evidence="1">
    <location>
        <begin position="183"/>
        <end position="207"/>
    </location>
</feature>
<comment type="caution">
    <text evidence="2">The sequence shown here is derived from an EMBL/GenBank/DDBJ whole genome shotgun (WGS) entry which is preliminary data.</text>
</comment>
<evidence type="ECO:0008006" key="4">
    <source>
        <dbReference type="Google" id="ProtNLM"/>
    </source>
</evidence>
<name>A0AAW8FXX7_9ACTN</name>
<keyword evidence="1" id="KW-0812">Transmembrane</keyword>
<proteinExistence type="predicted"/>
<evidence type="ECO:0000313" key="2">
    <source>
        <dbReference type="EMBL" id="MDQ0913538.1"/>
    </source>
</evidence>
<dbReference type="RefSeq" id="WP_306986950.1">
    <property type="nucleotide sequence ID" value="NZ_JAUSZV010000006.1"/>
</dbReference>
<reference evidence="2" key="1">
    <citation type="submission" date="2023-07" db="EMBL/GenBank/DDBJ databases">
        <title>Comparative genomics of wheat-associated soil bacteria to identify genetic determinants of phenazine resistance.</title>
        <authorList>
            <person name="Mouncey N."/>
        </authorList>
    </citation>
    <scope>NUCLEOTIDE SEQUENCE</scope>
    <source>
        <strain evidence="2">V4I22</strain>
    </source>
</reference>
<evidence type="ECO:0000256" key="1">
    <source>
        <dbReference type="SAM" id="Phobius"/>
    </source>
</evidence>
<evidence type="ECO:0000313" key="3">
    <source>
        <dbReference type="Proteomes" id="UP001234216"/>
    </source>
</evidence>
<feature type="transmembrane region" description="Helical" evidence="1">
    <location>
        <begin position="31"/>
        <end position="49"/>
    </location>
</feature>